<dbReference type="Proteomes" id="UP000612266">
    <property type="component" value="Unassembled WGS sequence"/>
</dbReference>
<accession>A0A8I0WUW8</accession>
<evidence type="ECO:0008006" key="3">
    <source>
        <dbReference type="Google" id="ProtNLM"/>
    </source>
</evidence>
<comment type="caution">
    <text evidence="1">The sequence shown here is derived from an EMBL/GenBank/DDBJ whole genome shotgun (WGS) entry which is preliminary data.</text>
</comment>
<dbReference type="EMBL" id="JADSJR010000034">
    <property type="protein sequence ID" value="MBG2916135.1"/>
    <property type="molecule type" value="Genomic_DNA"/>
</dbReference>
<sequence>MTEADIYAILSPVLPDKVFPYVAPQSSPAITAPWCAFSLYDVKGDVLKGQAETMTNIQVDVYADTIDEARTLRLLFANALTKLSPVEISEKQGYEPDTGLFRATFECQVWQ</sequence>
<name>A0A8I0WUW8_9GAMM</name>
<evidence type="ECO:0000313" key="1">
    <source>
        <dbReference type="EMBL" id="MBG2916135.1"/>
    </source>
</evidence>
<reference evidence="1" key="1">
    <citation type="submission" date="2020-11" db="EMBL/GenBank/DDBJ databases">
        <title>Enhanced detection system for hospital associated transmission using whole genome sequencing surveillance.</title>
        <authorList>
            <person name="Harrison L.H."/>
            <person name="Van Tyne D."/>
            <person name="Marsh J.W."/>
            <person name="Griffith M.P."/>
            <person name="Snyder D.J."/>
            <person name="Cooper V.S."/>
            <person name="Mustapha M."/>
        </authorList>
    </citation>
    <scope>NUCLEOTIDE SEQUENCE</scope>
    <source>
        <strain evidence="1">PR00070</strain>
    </source>
</reference>
<dbReference type="AlphaFoldDB" id="A0A8I0WUW8"/>
<evidence type="ECO:0000313" key="2">
    <source>
        <dbReference type="Proteomes" id="UP000612266"/>
    </source>
</evidence>
<gene>
    <name evidence="1" type="ORF">I4901_17370</name>
</gene>
<proteinExistence type="predicted"/>
<organism evidence="1 2">
    <name type="scientific">Proteus terrae subsp. cibarius</name>
    <dbReference type="NCBI Taxonomy" id="626774"/>
    <lineage>
        <taxon>Bacteria</taxon>
        <taxon>Pseudomonadati</taxon>
        <taxon>Pseudomonadota</taxon>
        <taxon>Gammaproteobacteria</taxon>
        <taxon>Enterobacterales</taxon>
        <taxon>Morganellaceae</taxon>
        <taxon>Proteus</taxon>
    </lineage>
</organism>
<dbReference type="RefSeq" id="WP_161751972.1">
    <property type="nucleotide sequence ID" value="NZ_JADSJR010000034.1"/>
</dbReference>
<protein>
    <recommendedName>
        <fullName evidence="3">DUF3168 domain-containing protein</fullName>
    </recommendedName>
</protein>